<accession>A0A1I7UBL0</accession>
<dbReference type="InterPro" id="IPR035965">
    <property type="entry name" value="PAS-like_dom_sf"/>
</dbReference>
<evidence type="ECO:0000313" key="4">
    <source>
        <dbReference type="Proteomes" id="UP000095282"/>
    </source>
</evidence>
<dbReference type="PROSITE" id="PS50112">
    <property type="entry name" value="PAS"/>
    <property type="match status" value="1"/>
</dbReference>
<dbReference type="PRINTS" id="PR01464">
    <property type="entry name" value="EAGCHANNEL"/>
</dbReference>
<feature type="domain" description="PAC" evidence="3">
    <location>
        <begin position="93"/>
        <end position="145"/>
    </location>
</feature>
<dbReference type="InterPro" id="IPR001610">
    <property type="entry name" value="PAC"/>
</dbReference>
<dbReference type="GO" id="GO:0005249">
    <property type="term" value="F:voltage-gated potassium channel activity"/>
    <property type="evidence" value="ECO:0007669"/>
    <property type="project" value="InterPro"/>
</dbReference>
<sequence>MPVGKRGLVAPQNTFLENVIRRCNNADTSFILANAQVVDYPIVYCNDGFSKLVGYTRAEIMQKPCSLAFMHGEHGEVGSLQKMQEALENARTEQAEIGLCKKNKTPIWLLVHLAPIKNHKDAVVLYLCQFKDITPLKQPLDDENNKGLSRILQIARIAKSKQQFNQIETKDLHKSPGNTSSNFNQVIKVESLDASFCWCHVPVVLNNAMAVGTSIAL</sequence>
<reference evidence="5" key="1">
    <citation type="submission" date="2016-11" db="UniProtKB">
        <authorList>
            <consortium name="WormBaseParasite"/>
        </authorList>
    </citation>
    <scope>IDENTIFICATION</scope>
</reference>
<evidence type="ECO:0000256" key="1">
    <source>
        <dbReference type="ARBA" id="ARBA00022860"/>
    </source>
</evidence>
<keyword evidence="1" id="KW-0112">Calmodulin-binding</keyword>
<dbReference type="GO" id="GO:0008076">
    <property type="term" value="C:voltage-gated potassium channel complex"/>
    <property type="evidence" value="ECO:0007669"/>
    <property type="project" value="TreeGrafter"/>
</dbReference>
<organism evidence="4 5">
    <name type="scientific">Caenorhabditis tropicalis</name>
    <dbReference type="NCBI Taxonomy" id="1561998"/>
    <lineage>
        <taxon>Eukaryota</taxon>
        <taxon>Metazoa</taxon>
        <taxon>Ecdysozoa</taxon>
        <taxon>Nematoda</taxon>
        <taxon>Chromadorea</taxon>
        <taxon>Rhabditida</taxon>
        <taxon>Rhabditina</taxon>
        <taxon>Rhabditomorpha</taxon>
        <taxon>Rhabditoidea</taxon>
        <taxon>Rhabditidae</taxon>
        <taxon>Peloderinae</taxon>
        <taxon>Caenorhabditis</taxon>
    </lineage>
</organism>
<feature type="domain" description="PAS" evidence="2">
    <location>
        <begin position="12"/>
        <end position="90"/>
    </location>
</feature>
<dbReference type="PANTHER" id="PTHR10217:SF435">
    <property type="entry name" value="POTASSIUM VOLTAGE-GATED CHANNEL PROTEIN EAG"/>
    <property type="match status" value="1"/>
</dbReference>
<dbReference type="PROSITE" id="PS50113">
    <property type="entry name" value="PAC"/>
    <property type="match status" value="1"/>
</dbReference>
<dbReference type="FunFam" id="3.30.450.20:FF:000009">
    <property type="entry name" value="Potassium voltage-gated channel subfamily H member 1"/>
    <property type="match status" value="1"/>
</dbReference>
<dbReference type="SMART" id="SM00086">
    <property type="entry name" value="PAC"/>
    <property type="match status" value="1"/>
</dbReference>
<dbReference type="Proteomes" id="UP000095282">
    <property type="component" value="Unplaced"/>
</dbReference>
<dbReference type="SUPFAM" id="SSF55785">
    <property type="entry name" value="PYP-like sensor domain (PAS domain)"/>
    <property type="match status" value="1"/>
</dbReference>
<evidence type="ECO:0000313" key="5">
    <source>
        <dbReference type="WBParaSite" id="Csp11.Scaffold629.g7683.t1"/>
    </source>
</evidence>
<dbReference type="AlphaFoldDB" id="A0A1I7UBL0"/>
<dbReference type="PANTHER" id="PTHR10217">
    <property type="entry name" value="VOLTAGE AND LIGAND GATED POTASSIUM CHANNEL"/>
    <property type="match status" value="1"/>
</dbReference>
<dbReference type="GO" id="GO:0005516">
    <property type="term" value="F:calmodulin binding"/>
    <property type="evidence" value="ECO:0007669"/>
    <property type="project" value="UniProtKB-KW"/>
</dbReference>
<dbReference type="NCBIfam" id="TIGR00229">
    <property type="entry name" value="sensory_box"/>
    <property type="match status" value="1"/>
</dbReference>
<dbReference type="CDD" id="cd00130">
    <property type="entry name" value="PAS"/>
    <property type="match status" value="1"/>
</dbReference>
<name>A0A1I7UBL0_9PELO</name>
<dbReference type="Pfam" id="PF13426">
    <property type="entry name" value="PAS_9"/>
    <property type="match status" value="1"/>
</dbReference>
<evidence type="ECO:0000259" key="3">
    <source>
        <dbReference type="PROSITE" id="PS50113"/>
    </source>
</evidence>
<dbReference type="Gene3D" id="3.30.450.20">
    <property type="entry name" value="PAS domain"/>
    <property type="match status" value="1"/>
</dbReference>
<dbReference type="InterPro" id="IPR050818">
    <property type="entry name" value="KCNH_animal-type"/>
</dbReference>
<dbReference type="InterPro" id="IPR000014">
    <property type="entry name" value="PAS"/>
</dbReference>
<dbReference type="InterPro" id="IPR000700">
    <property type="entry name" value="PAS-assoc_C"/>
</dbReference>
<proteinExistence type="predicted"/>
<dbReference type="WBParaSite" id="Csp11.Scaffold629.g7683.t1">
    <property type="protein sequence ID" value="Csp11.Scaffold629.g7683.t1"/>
    <property type="gene ID" value="Csp11.Scaffold629.g7683"/>
</dbReference>
<keyword evidence="4" id="KW-1185">Reference proteome</keyword>
<dbReference type="STRING" id="1561998.A0A1I7UBL0"/>
<dbReference type="InterPro" id="IPR003949">
    <property type="entry name" value="K_chnl_volt-dep_EAG"/>
</dbReference>
<protein>
    <submittedName>
        <fullName evidence="5">PAS domain-containing protein</fullName>
    </submittedName>
</protein>
<dbReference type="GO" id="GO:0042391">
    <property type="term" value="P:regulation of membrane potential"/>
    <property type="evidence" value="ECO:0007669"/>
    <property type="project" value="TreeGrafter"/>
</dbReference>
<dbReference type="eggNOG" id="KOG0501">
    <property type="taxonomic scope" value="Eukaryota"/>
</dbReference>
<evidence type="ECO:0000259" key="2">
    <source>
        <dbReference type="PROSITE" id="PS50112"/>
    </source>
</evidence>